<proteinExistence type="predicted"/>
<reference evidence="1 2" key="1">
    <citation type="submission" date="2020-11" db="EMBL/GenBank/DDBJ databases">
        <title>genome sequence of strain KACC 18849.</title>
        <authorList>
            <person name="Gao J."/>
            <person name="Zhang X."/>
        </authorList>
    </citation>
    <scope>NUCLEOTIDE SEQUENCE [LARGE SCALE GENOMIC DNA]</scope>
    <source>
        <strain evidence="1 2">KACC 18849</strain>
    </source>
</reference>
<evidence type="ECO:0000313" key="2">
    <source>
        <dbReference type="Proteomes" id="UP000639859"/>
    </source>
</evidence>
<organism evidence="1 2">
    <name type="scientific">Caulobacter hibisci</name>
    <dbReference type="NCBI Taxonomy" id="2035993"/>
    <lineage>
        <taxon>Bacteria</taxon>
        <taxon>Pseudomonadati</taxon>
        <taxon>Pseudomonadota</taxon>
        <taxon>Alphaproteobacteria</taxon>
        <taxon>Caulobacterales</taxon>
        <taxon>Caulobacteraceae</taxon>
        <taxon>Caulobacter</taxon>
    </lineage>
</organism>
<dbReference type="EMBL" id="JADWOX010000036">
    <property type="protein sequence ID" value="MBI1687051.1"/>
    <property type="molecule type" value="Genomic_DNA"/>
</dbReference>
<evidence type="ECO:0008006" key="3">
    <source>
        <dbReference type="Google" id="ProtNLM"/>
    </source>
</evidence>
<dbReference type="Proteomes" id="UP000639859">
    <property type="component" value="Unassembled WGS sequence"/>
</dbReference>
<protein>
    <recommendedName>
        <fullName evidence="3">Apea-like HEPN domain-containing protein</fullName>
    </recommendedName>
</protein>
<dbReference type="RefSeq" id="WP_198578932.1">
    <property type="nucleotide sequence ID" value="NZ_JADWOX010000036.1"/>
</dbReference>
<accession>A0ABS0T5J8</accession>
<evidence type="ECO:0000313" key="1">
    <source>
        <dbReference type="EMBL" id="MBI1687051.1"/>
    </source>
</evidence>
<gene>
    <name evidence="1" type="ORF">I4Q42_25550</name>
</gene>
<keyword evidence="2" id="KW-1185">Reference proteome</keyword>
<name>A0ABS0T5J8_9CAUL</name>
<comment type="caution">
    <text evidence="1">The sequence shown here is derived from an EMBL/GenBank/DDBJ whole genome shotgun (WGS) entry which is preliminary data.</text>
</comment>
<sequence>MVYKSADEILKPDKRFENLCVPAGNHFRFMTLADHHAMIDEIVLAGGAPAPVREAYDRARNAMLYAFFDYDLLVVGEGQALSAFELALKYRLDGGEQGGRGTLRNLVDRARKAGIIPRPVKGGSPFDDPVERMIYLRNDLAHGNSQIHSPSMALTILAMCAEGIDGVFAGGDFNAAEAASELPTKEAEV</sequence>